<dbReference type="GeneID" id="39731612"/>
<dbReference type="AlphaFoldDB" id="A0A1J1GUE8"/>
<proteinExistence type="predicted"/>
<organism evidence="1 2">
    <name type="scientific">Plasmodium gallinaceum</name>
    <dbReference type="NCBI Taxonomy" id="5849"/>
    <lineage>
        <taxon>Eukaryota</taxon>
        <taxon>Sar</taxon>
        <taxon>Alveolata</taxon>
        <taxon>Apicomplexa</taxon>
        <taxon>Aconoidasida</taxon>
        <taxon>Haemosporida</taxon>
        <taxon>Plasmodiidae</taxon>
        <taxon>Plasmodium</taxon>
        <taxon>Plasmodium (Haemamoeba)</taxon>
    </lineage>
</organism>
<dbReference type="VEuPathDB" id="PlasmoDB:PGAL8A_00307900"/>
<keyword evidence="2" id="KW-1185">Reference proteome</keyword>
<dbReference type="Proteomes" id="UP000220797">
    <property type="component" value="Unassembled WGS sequence"/>
</dbReference>
<dbReference type="OrthoDB" id="370027at2759"/>
<accession>A0A1J1GUE8</accession>
<evidence type="ECO:0000313" key="1">
    <source>
        <dbReference type="EMBL" id="CRG95867.1"/>
    </source>
</evidence>
<protein>
    <submittedName>
        <fullName evidence="1">Uncharacterized protein</fullName>
    </submittedName>
</protein>
<reference evidence="1" key="1">
    <citation type="submission" date="2015-04" db="EMBL/GenBank/DDBJ databases">
        <authorList>
            <consortium name="Pathogen Informatics"/>
        </authorList>
    </citation>
    <scope>NUCLEOTIDE SEQUENCE [LARGE SCALE GENOMIC DNA]</scope>
    <source>
        <strain evidence="1">8A</strain>
    </source>
</reference>
<sequence>MKFKTFPIEKLNINTHKLSYIILEKEINNKINYILNLIIFDTNKKSNCIYRNEYIDYINNNLYKLEDKSHIFRDSINNLHIKWRYYNKISINVLKEYVKLFYRKKKNSNFFSINEELINIEKKECHKQNKDKNDVKLINEVINENEKLNNVNRITHKNIVYKNILSRKSIESKNKRETENSCINSSNDYYVNFYKDININDIKYIWLKHLLVIFKLLIECNLKVDDKRKLDITRVITNFLKNNNININTDLYFSYTYLLSKINMIDKELVILMCNNVKDDYKFLSSLNKYYLFSCIHNFDFSSKKFQQIINYLNHYFYELIKEEYINIKRYSYFNEKNETSNKDSLEEKKKDSCLNNNQIFKEMPVNCINKLIAPSISKNKSEEFIIINNYLFDIYENLYKRKKYISYVDKIIFQYIINEELLKYNKIHLKIFRSILKICNKDMLHYLFKKIIENIESYDTSEIYNMFRYFIKSKSEFFQDFLLILKDKNFENMNIKYLIYLYISINRILAKDFKKNKKKKNSFSIQNYYIEEFSSINYDEYDKLINEINIEKKKEETTDSLDANNLIRKCEDFFNNESEMENNNLKVISECLDIINSINEEMITVLIKKINYLNSNNIITILYNTCSIFFEKQIIFVNKLFSQLYEENYIIINFLHIYNKLFYNFVFYYNKQDNNIKLMNLMDNIKENMKLISVYEKKTEIGFNYIKKRYYINEHILNDISKYTIILNIYDKFFLDTFMYYIYLNSEKSEVYKKKLILLIIHIYTHFQFIFFNSSNRILPINILELIFNYSQRIIKNINIYINAIICALRFTEKRKIFKSNKNENKSNMKDSNFCKHHVLNSSSYDINLLLYNLFNENEFNINSLNINENNDSNILHINVNNNFDNTLSANVDENINNNFDKKFSSIMNYNLQDNINNTISNIRNFLFIAQYINYICSYIYIRTNSSESLSIKENLIYICLSLLKYNKENTFVINNIFKILKGMNSDDMCKNIIFIIALDYIHKYCNIKGILIKLFRFLKKDDIRKISSFNIPSNNTNLKILTRYLKHLEKR</sequence>
<evidence type="ECO:0000313" key="2">
    <source>
        <dbReference type="Proteomes" id="UP000220797"/>
    </source>
</evidence>
<comment type="caution">
    <text evidence="1">The sequence shown here is derived from an EMBL/GenBank/DDBJ whole genome shotgun (WGS) entry which is preliminary data.</text>
</comment>
<dbReference type="EMBL" id="CVMV01000045">
    <property type="protein sequence ID" value="CRG95867.1"/>
    <property type="molecule type" value="Genomic_DNA"/>
</dbReference>
<name>A0A1J1GUE8_PLAGA</name>
<dbReference type="RefSeq" id="XP_028528675.1">
    <property type="nucleotide sequence ID" value="XM_028672086.1"/>
</dbReference>
<gene>
    <name evidence="1" type="ORF">PGAL8A_00307900</name>
</gene>